<evidence type="ECO:0000256" key="2">
    <source>
        <dbReference type="ARBA" id="ARBA00022771"/>
    </source>
</evidence>
<dbReference type="PIRSF" id="PIRSF017292">
    <property type="entry name" value="UCP017292_Znf_CHY"/>
    <property type="match status" value="1"/>
</dbReference>
<feature type="domain" description="CHY-type" evidence="5">
    <location>
        <begin position="8"/>
        <end position="88"/>
    </location>
</feature>
<evidence type="ECO:0000256" key="3">
    <source>
        <dbReference type="ARBA" id="ARBA00022833"/>
    </source>
</evidence>
<dbReference type="SUPFAM" id="SSF161219">
    <property type="entry name" value="CHY zinc finger-like"/>
    <property type="match status" value="1"/>
</dbReference>
<dbReference type="InterPro" id="IPR037274">
    <property type="entry name" value="Znf_CHY_sf"/>
</dbReference>
<dbReference type="Pfam" id="PF05495">
    <property type="entry name" value="zf-CHY"/>
    <property type="match status" value="1"/>
</dbReference>
<keyword evidence="1" id="KW-0479">Metal-binding</keyword>
<dbReference type="Proteomes" id="UP000279859">
    <property type="component" value="Unassembled WGS sequence"/>
</dbReference>
<dbReference type="GO" id="GO:0008270">
    <property type="term" value="F:zinc ion binding"/>
    <property type="evidence" value="ECO:0007669"/>
    <property type="project" value="UniProtKB-KW"/>
</dbReference>
<dbReference type="AlphaFoldDB" id="A0A3M8LCJ4"/>
<keyword evidence="2" id="KW-0863">Zinc-finger</keyword>
<keyword evidence="7" id="KW-1185">Reference proteome</keyword>
<keyword evidence="3" id="KW-0862">Zinc</keyword>
<sequence>MTTVLGRPVDEQTRCVHYHSPLDVVAIRFRCCNEYYPCHLCHEEQAGHPAGPWPVSEQDAAAVLCGVCRSELAIREYLTADDCPRCGAGFNPGCRLHSRFYFEPASQPPEGRPTALPRLPADD</sequence>
<dbReference type="RefSeq" id="WP_123045832.1">
    <property type="nucleotide sequence ID" value="NZ_RDSR01000011.1"/>
</dbReference>
<comment type="caution">
    <text evidence="6">The sequence shown here is derived from an EMBL/GenBank/DDBJ whole genome shotgun (WGS) entry which is preliminary data.</text>
</comment>
<organism evidence="6 7">
    <name type="scientific">Cryobacterium tepidiphilum</name>
    <dbReference type="NCBI Taxonomy" id="2486026"/>
    <lineage>
        <taxon>Bacteria</taxon>
        <taxon>Bacillati</taxon>
        <taxon>Actinomycetota</taxon>
        <taxon>Actinomycetes</taxon>
        <taxon>Micrococcales</taxon>
        <taxon>Microbacteriaceae</taxon>
        <taxon>Cryobacterium</taxon>
    </lineage>
</organism>
<dbReference type="PANTHER" id="PTHR28082">
    <property type="entry name" value="ZINC FINGER PROTEIN"/>
    <property type="match status" value="1"/>
</dbReference>
<evidence type="ECO:0000313" key="6">
    <source>
        <dbReference type="EMBL" id="RNE62384.1"/>
    </source>
</evidence>
<reference evidence="6 7" key="1">
    <citation type="submission" date="2018-11" db="EMBL/GenBank/DDBJ databases">
        <title>Cryobacterium sp. nov., isolated from rhizosphere soil of lettuce.</title>
        <authorList>
            <person name="Wang Y."/>
        </authorList>
    </citation>
    <scope>NUCLEOTIDE SEQUENCE [LARGE SCALE GENOMIC DNA]</scope>
    <source>
        <strain evidence="6 7">NEAU-85</strain>
    </source>
</reference>
<name>A0A3M8LCJ4_9MICO</name>
<evidence type="ECO:0000256" key="4">
    <source>
        <dbReference type="SAM" id="MobiDB-lite"/>
    </source>
</evidence>
<gene>
    <name evidence="6" type="ORF">EEJ31_08260</name>
</gene>
<dbReference type="InterPro" id="IPR008913">
    <property type="entry name" value="Znf_CHY"/>
</dbReference>
<protein>
    <recommendedName>
        <fullName evidence="5">CHY-type domain-containing protein</fullName>
    </recommendedName>
</protein>
<evidence type="ECO:0000259" key="5">
    <source>
        <dbReference type="PROSITE" id="PS51266"/>
    </source>
</evidence>
<feature type="region of interest" description="Disordered" evidence="4">
    <location>
        <begin position="104"/>
        <end position="123"/>
    </location>
</feature>
<dbReference type="InterPro" id="IPR016694">
    <property type="entry name" value="UCP017292"/>
</dbReference>
<dbReference type="InterPro" id="IPR052604">
    <property type="entry name" value="Mito_Tim_assembly_helper"/>
</dbReference>
<proteinExistence type="predicted"/>
<dbReference type="GO" id="GO:0045041">
    <property type="term" value="P:protein import into mitochondrial intermembrane space"/>
    <property type="evidence" value="ECO:0007669"/>
    <property type="project" value="TreeGrafter"/>
</dbReference>
<dbReference type="PANTHER" id="PTHR28082:SF1">
    <property type="entry name" value="HELPER OF TIM PROTEIN 13"/>
    <property type="match status" value="1"/>
</dbReference>
<evidence type="ECO:0000313" key="7">
    <source>
        <dbReference type="Proteomes" id="UP000279859"/>
    </source>
</evidence>
<dbReference type="PROSITE" id="PS51266">
    <property type="entry name" value="ZF_CHY"/>
    <property type="match status" value="1"/>
</dbReference>
<dbReference type="OrthoDB" id="882119at2"/>
<accession>A0A3M8LCJ4</accession>
<dbReference type="EMBL" id="RDSR01000011">
    <property type="protein sequence ID" value="RNE62384.1"/>
    <property type="molecule type" value="Genomic_DNA"/>
</dbReference>
<evidence type="ECO:0000256" key="1">
    <source>
        <dbReference type="ARBA" id="ARBA00022723"/>
    </source>
</evidence>